<feature type="compositionally biased region" description="Polar residues" evidence="2">
    <location>
        <begin position="227"/>
        <end position="274"/>
    </location>
</feature>
<feature type="compositionally biased region" description="Acidic residues" evidence="2">
    <location>
        <begin position="381"/>
        <end position="397"/>
    </location>
</feature>
<feature type="region of interest" description="Disordered" evidence="2">
    <location>
        <begin position="161"/>
        <end position="205"/>
    </location>
</feature>
<evidence type="ECO:0000256" key="1">
    <source>
        <dbReference type="SAM" id="Coils"/>
    </source>
</evidence>
<feature type="region of interest" description="Disordered" evidence="2">
    <location>
        <begin position="1449"/>
        <end position="1499"/>
    </location>
</feature>
<feature type="compositionally biased region" description="Low complexity" evidence="2">
    <location>
        <begin position="163"/>
        <end position="182"/>
    </location>
</feature>
<feature type="region of interest" description="Disordered" evidence="2">
    <location>
        <begin position="548"/>
        <end position="569"/>
    </location>
</feature>
<keyword evidence="4" id="KW-1185">Reference proteome</keyword>
<feature type="compositionally biased region" description="Polar residues" evidence="2">
    <location>
        <begin position="1163"/>
        <end position="1178"/>
    </location>
</feature>
<feature type="coiled-coil region" evidence="1">
    <location>
        <begin position="1199"/>
        <end position="1230"/>
    </location>
</feature>
<feature type="compositionally biased region" description="Low complexity" evidence="2">
    <location>
        <begin position="1129"/>
        <end position="1147"/>
    </location>
</feature>
<evidence type="ECO:0000313" key="4">
    <source>
        <dbReference type="Proteomes" id="UP000000600"/>
    </source>
</evidence>
<feature type="coiled-coil region" evidence="1">
    <location>
        <begin position="838"/>
        <end position="865"/>
    </location>
</feature>
<dbReference type="HOGENOM" id="CLU_247275_0_0_1"/>
<feature type="compositionally biased region" description="Acidic residues" evidence="2">
    <location>
        <begin position="1014"/>
        <end position="1028"/>
    </location>
</feature>
<dbReference type="KEGG" id="ptm:GSPATT00003999001"/>
<feature type="compositionally biased region" description="Polar residues" evidence="2">
    <location>
        <begin position="193"/>
        <end position="204"/>
    </location>
</feature>
<organism evidence="3 4">
    <name type="scientific">Paramecium tetraurelia</name>
    <dbReference type="NCBI Taxonomy" id="5888"/>
    <lineage>
        <taxon>Eukaryota</taxon>
        <taxon>Sar</taxon>
        <taxon>Alveolata</taxon>
        <taxon>Ciliophora</taxon>
        <taxon>Intramacronucleata</taxon>
        <taxon>Oligohymenophorea</taxon>
        <taxon>Peniculida</taxon>
        <taxon>Parameciidae</taxon>
        <taxon>Paramecium</taxon>
    </lineage>
</organism>
<feature type="compositionally biased region" description="Low complexity" evidence="2">
    <location>
        <begin position="366"/>
        <end position="380"/>
    </location>
</feature>
<evidence type="ECO:0000313" key="3">
    <source>
        <dbReference type="EMBL" id="CAK93130.1"/>
    </source>
</evidence>
<feature type="compositionally biased region" description="Polar residues" evidence="2">
    <location>
        <begin position="1449"/>
        <end position="1461"/>
    </location>
</feature>
<gene>
    <name evidence="3" type="ORF">GSPATT00003999001</name>
</gene>
<feature type="compositionally biased region" description="Low complexity" evidence="2">
    <location>
        <begin position="915"/>
        <end position="937"/>
    </location>
</feature>
<feature type="compositionally biased region" description="Low complexity" evidence="2">
    <location>
        <begin position="1029"/>
        <end position="1046"/>
    </location>
</feature>
<feature type="region of interest" description="Disordered" evidence="2">
    <location>
        <begin position="227"/>
        <end position="281"/>
    </location>
</feature>
<protein>
    <submittedName>
        <fullName evidence="3">Uncharacterized protein</fullName>
    </submittedName>
</protein>
<feature type="compositionally biased region" description="Low complexity" evidence="2">
    <location>
        <begin position="1068"/>
        <end position="1082"/>
    </location>
</feature>
<feature type="compositionally biased region" description="Basic and acidic residues" evidence="2">
    <location>
        <begin position="1462"/>
        <end position="1477"/>
    </location>
</feature>
<feature type="region of interest" description="Disordered" evidence="2">
    <location>
        <begin position="612"/>
        <end position="637"/>
    </location>
</feature>
<dbReference type="OMA" id="LMITENQ"/>
<feature type="region of interest" description="Disordered" evidence="2">
    <location>
        <begin position="879"/>
        <end position="1198"/>
    </location>
</feature>
<reference evidence="3 4" key="1">
    <citation type="journal article" date="2006" name="Nature">
        <title>Global trends of whole-genome duplications revealed by the ciliate Paramecium tetraurelia.</title>
        <authorList>
            <consortium name="Genoscope"/>
            <person name="Aury J.-M."/>
            <person name="Jaillon O."/>
            <person name="Duret L."/>
            <person name="Noel B."/>
            <person name="Jubin C."/>
            <person name="Porcel B.M."/>
            <person name="Segurens B."/>
            <person name="Daubin V."/>
            <person name="Anthouard V."/>
            <person name="Aiach N."/>
            <person name="Arnaiz O."/>
            <person name="Billaut A."/>
            <person name="Beisson J."/>
            <person name="Blanc I."/>
            <person name="Bouhouche K."/>
            <person name="Camara F."/>
            <person name="Duharcourt S."/>
            <person name="Guigo R."/>
            <person name="Gogendeau D."/>
            <person name="Katinka M."/>
            <person name="Keller A.-M."/>
            <person name="Kissmehl R."/>
            <person name="Klotz C."/>
            <person name="Koll F."/>
            <person name="Le Moue A."/>
            <person name="Lepere C."/>
            <person name="Malinsky S."/>
            <person name="Nowacki M."/>
            <person name="Nowak J.K."/>
            <person name="Plattner H."/>
            <person name="Poulain J."/>
            <person name="Ruiz F."/>
            <person name="Serrano V."/>
            <person name="Zagulski M."/>
            <person name="Dessen P."/>
            <person name="Betermier M."/>
            <person name="Weissenbach J."/>
            <person name="Scarpelli C."/>
            <person name="Schachter V."/>
            <person name="Sperling L."/>
            <person name="Meyer E."/>
            <person name="Cohen J."/>
            <person name="Wincker P."/>
        </authorList>
    </citation>
    <scope>NUCLEOTIDE SEQUENCE [LARGE SCALE GENOMIC DNA]</scope>
    <source>
        <strain evidence="3 4">Stock d4-2</strain>
    </source>
</reference>
<dbReference type="GeneID" id="5046312"/>
<dbReference type="OrthoDB" id="310515at2759"/>
<dbReference type="EMBL" id="CT868671">
    <property type="protein sequence ID" value="CAK93130.1"/>
    <property type="molecule type" value="Genomic_DNA"/>
</dbReference>
<evidence type="ECO:0000256" key="2">
    <source>
        <dbReference type="SAM" id="MobiDB-lite"/>
    </source>
</evidence>
<feature type="compositionally biased region" description="Low complexity" evidence="2">
    <location>
        <begin position="553"/>
        <end position="563"/>
    </location>
</feature>
<dbReference type="Proteomes" id="UP000000600">
    <property type="component" value="Unassembled WGS sequence"/>
</dbReference>
<dbReference type="RefSeq" id="XP_001460527.1">
    <property type="nucleotide sequence ID" value="XM_001460490.1"/>
</dbReference>
<sequence>MPCNPQILIQLRSLVQAQQSLEITHLDQHKSFEIWHHQSIEIIKDSSIEVYPAHRSLEVVNDDQPNQPEFQQEESLEIFKLDNKDSQSTSDQKLIVEDIRLDNLNQNLESENTQLEDIKLDDQPIVTQQQTTVAVSDQLEDIKIDLEPTKETEQSEIIPIGDQQQQVEQSEQQQQETSQQQQLEDVKLESEDAGNNQESQQINLTKEEEIHLITNSEEQSNANIEQVNEQKDPYNQNEDVENLQSNVASNTSDQVLQQEDVTFDNQEQTTVNQQEDSKQEVQIEDIKLDNTDISSINVDDIPQQQQAKEIQNDQLSVQSEVKPIEDISIAEDVVVHADEVKIENVKISESNLEDIVTQQQAQEDYTNNTEQQVQEQQVQEDIQENNEIDGQSEDVSVDPDAFSEPQQKVTQINDEDLLKQESDIDEMIRYAQELKEEAKQLKNKKRGEQQLEKMDIMEKAASLEKEVNQLENESEEPQVIEDQISLDVNSAYEDQKEMQVEQPQEEQQPPVIYLNDAGVNPEQQLITQEIKGDEKLMITENQLQEEIDKELQSQEQQVESTSQIEEDDVQIVDASIKLDEDHQDMEVYESGQVDLIPDETQSQVEEVQQIEQPQEQVEVVTPQEDQFQDQDTTKEEGAVEIGLTTDEGEAFIRKPKKSDFLREKQRLKDKLTNVIRDFKLDTVQSNSLDSVVEADKQYSLIIDRLDVPENNEQVIVLKDDDYEQSQIEPEPEQEVKQLGDYLEAVEPDVENVNFIYDDEQQQEQQNIQIEDIKLNDDNTDEETNYKIVEAKDDDLEDAPLESVDDSQQQFLSTDVAVTAEETSASNIENQREDEVISFDEFQKELEVLANTIGNIKQENEESKQSSDYIIVNDNSQVYEATYDEQSNELSQQDEPQVQEDQKQYYQGFEDDQNIEPEIQQSENQEQQQEQQEQQEVEQTFDAPEQEAEDQSFMNEQQEQEDAAQQVERYDDAEPQDQYLTIDNLVKDNSSFGESYEQPPQYYDESDNQSVEQQPENEDGNTLESDYDISEQQSQNQGYQQQQQNDYDQQEQKEQEQDFVVMKAEQFIPQVQDEPQQQEQSSDNQKEDDIYSETPRDENEIDIIVDVGNLQDDQPQLNEQDYDYEDNFETQQPTQNKQPQQQQQTQQQLSSDSISNQKHKQKIQHSITISHNPQQGNTKQSERSIEVQHEDKSLKIEHQVNQDELKKDLKEQLKQELKEELKQEIKQEIQDSHNRRKSPSLVIEENVTKDPERPAQKAINNFNNLLNDVVDDTLKEEGKKHYQKLPIVDVKRDSFNKVEPKIEQGIDDLKKALGLKGGLEVVDNSGKKQVINVDDLKKESEKFLTRPERDNKKDSPQYEEYLKKVTEKTSKNNDQMSNYEEQHNMRKQEILENIKRELEIKKGHITVPSDSPQAELSPYEFERVYLDWEKNKQDIIPSMLQHSIEQPSIQEINSNSEQVSQRSTERMSKKEEVEKEVQELLYGNQKNRKQQSKQSSKEFKVEDLKYIKDDPLLDATYSGFVQVKANLRKRSH</sequence>
<dbReference type="InParanoid" id="A0ECW3"/>
<keyword evidence="1" id="KW-0175">Coiled coil</keyword>
<accession>A0ECW3</accession>
<proteinExistence type="predicted"/>
<feature type="coiled-coil region" evidence="1">
    <location>
        <begin position="417"/>
        <end position="476"/>
    </location>
</feature>
<feature type="region of interest" description="Disordered" evidence="2">
    <location>
        <begin position="358"/>
        <end position="409"/>
    </location>
</feature>
<feature type="compositionally biased region" description="Basic and acidic residues" evidence="2">
    <location>
        <begin position="1083"/>
        <end position="1097"/>
    </location>
</feature>
<feature type="compositionally biased region" description="Basic and acidic residues" evidence="2">
    <location>
        <begin position="1179"/>
        <end position="1198"/>
    </location>
</feature>
<name>A0ECW3_PARTE</name>
<feature type="compositionally biased region" description="Low complexity" evidence="2">
    <location>
        <begin position="612"/>
        <end position="625"/>
    </location>
</feature>
<dbReference type="STRING" id="5888.A0ECW3"/>